<organism evidence="1 2">
    <name type="scientific">Acidithiobacillus montserratensis</name>
    <dbReference type="NCBI Taxonomy" id="2729135"/>
    <lineage>
        <taxon>Bacteria</taxon>
        <taxon>Pseudomonadati</taxon>
        <taxon>Pseudomonadota</taxon>
        <taxon>Acidithiobacillia</taxon>
        <taxon>Acidithiobacillales</taxon>
        <taxon>Acidithiobacillaceae</taxon>
        <taxon>Acidithiobacillus</taxon>
    </lineage>
</organism>
<proteinExistence type="predicted"/>
<reference evidence="1 2" key="1">
    <citation type="journal article" date="2021" name="ISME J.">
        <title>Genomic evolution of the class Acidithiobacillia: deep-branching Proteobacteria living in extreme acidic conditions.</title>
        <authorList>
            <person name="Moya-Beltran A."/>
            <person name="Beard S."/>
            <person name="Rojas-Villalobos C."/>
            <person name="Issotta F."/>
            <person name="Gallardo Y."/>
            <person name="Ulloa R."/>
            <person name="Giaveno A."/>
            <person name="Degli Esposti M."/>
            <person name="Johnson D.B."/>
            <person name="Quatrini R."/>
        </authorList>
    </citation>
    <scope>NUCLEOTIDE SEQUENCE [LARGE SCALE GENOMIC DNA]</scope>
    <source>
        <strain evidence="1 2">GG1-14</strain>
    </source>
</reference>
<evidence type="ECO:0000313" key="2">
    <source>
        <dbReference type="Proteomes" id="UP001195965"/>
    </source>
</evidence>
<dbReference type="EMBL" id="CP127526">
    <property type="protein sequence ID" value="XRI74123.1"/>
    <property type="molecule type" value="Genomic_DNA"/>
</dbReference>
<protein>
    <submittedName>
        <fullName evidence="1">Uncharacterized protein</fullName>
    </submittedName>
</protein>
<name>A0ACD5HJL6_9PROT</name>
<sequence>MTMPAETKVITHFLAYVDELLHAVADLPEIHQEQKQLYHACLNSLWQMLNNAFQQDGQQFLSAEQVQLLQMVDREIRQNEEDISVDFRDQLRRLLREMPEDLVS</sequence>
<accession>A0ACD5HJL6</accession>
<dbReference type="Proteomes" id="UP001195965">
    <property type="component" value="Chromosome"/>
</dbReference>
<gene>
    <name evidence="1" type="ORF">HHS34_002735</name>
</gene>
<keyword evidence="2" id="KW-1185">Reference proteome</keyword>
<evidence type="ECO:0000313" key="1">
    <source>
        <dbReference type="EMBL" id="XRI74123.1"/>
    </source>
</evidence>